<keyword evidence="3" id="KW-1185">Reference proteome</keyword>
<organism evidence="1 4">
    <name type="scientific">Pandoraea cepalis</name>
    <dbReference type="NCBI Taxonomy" id="2508294"/>
    <lineage>
        <taxon>Bacteria</taxon>
        <taxon>Pseudomonadati</taxon>
        <taxon>Pseudomonadota</taxon>
        <taxon>Betaproteobacteria</taxon>
        <taxon>Burkholderiales</taxon>
        <taxon>Burkholderiaceae</taxon>
        <taxon>Pandoraea</taxon>
    </lineage>
</organism>
<dbReference type="EMBL" id="QAID01000035">
    <property type="protein sequence ID" value="MDN4578259.1"/>
    <property type="molecule type" value="Genomic_DNA"/>
</dbReference>
<protein>
    <submittedName>
        <fullName evidence="1">Uncharacterized protein</fullName>
    </submittedName>
</protein>
<name>A0AAW7MLV7_9BURK</name>
<accession>A0AAW7MLV7</accession>
<sequence>MAKSVLSPEQFIDEVNRRLPGMYGYKPGMRAFLVPEGATGATATGYDFTPSDDLGTVGAGKAASDSVLREYDVNPYISRK</sequence>
<reference evidence="1" key="1">
    <citation type="submission" date="2018-04" db="EMBL/GenBank/DDBJ databases">
        <authorList>
            <person name="Jy Z."/>
        </authorList>
    </citation>
    <scope>NUCLEOTIDE SEQUENCE</scope>
    <source>
        <strain evidence="2">AS13</strain>
        <strain evidence="1">LA18</strain>
    </source>
</reference>
<dbReference type="RefSeq" id="WP_301234571.1">
    <property type="nucleotide sequence ID" value="NZ_QAIC01000037.1"/>
</dbReference>
<proteinExistence type="predicted"/>
<dbReference type="Proteomes" id="UP001172791">
    <property type="component" value="Unassembled WGS sequence"/>
</dbReference>
<evidence type="ECO:0000313" key="1">
    <source>
        <dbReference type="EMBL" id="MDN4573717.1"/>
    </source>
</evidence>
<comment type="caution">
    <text evidence="1">The sequence shown here is derived from an EMBL/GenBank/DDBJ whole genome shotgun (WGS) entry which is preliminary data.</text>
</comment>
<gene>
    <name evidence="1" type="ORF">DBA34_10645</name>
    <name evidence="2" type="ORF">DBB29_09025</name>
</gene>
<dbReference type="EMBL" id="QAIC01000037">
    <property type="protein sequence ID" value="MDN4573717.1"/>
    <property type="molecule type" value="Genomic_DNA"/>
</dbReference>
<dbReference type="Proteomes" id="UP001172788">
    <property type="component" value="Unassembled WGS sequence"/>
</dbReference>
<dbReference type="AlphaFoldDB" id="A0AAW7MLV7"/>
<evidence type="ECO:0000313" key="2">
    <source>
        <dbReference type="EMBL" id="MDN4578259.1"/>
    </source>
</evidence>
<evidence type="ECO:0000313" key="4">
    <source>
        <dbReference type="Proteomes" id="UP001172791"/>
    </source>
</evidence>
<evidence type="ECO:0000313" key="3">
    <source>
        <dbReference type="Proteomes" id="UP001172788"/>
    </source>
</evidence>